<accession>A0A0Q9Z8K0</accession>
<protein>
    <submittedName>
        <fullName evidence="1">Uncharacterized protein</fullName>
    </submittedName>
</protein>
<dbReference type="OrthoDB" id="1446682at2"/>
<dbReference type="RefSeq" id="WP_057481752.1">
    <property type="nucleotide sequence ID" value="NZ_BMWR01000003.1"/>
</dbReference>
<comment type="caution">
    <text evidence="1">The sequence shown here is derived from an EMBL/GenBank/DDBJ whole genome shotgun (WGS) entry which is preliminary data.</text>
</comment>
<gene>
    <name evidence="1" type="ORF">APR42_04895</name>
</gene>
<evidence type="ECO:0000313" key="1">
    <source>
        <dbReference type="EMBL" id="KRG29276.1"/>
    </source>
</evidence>
<dbReference type="EMBL" id="LKTP01000012">
    <property type="protein sequence ID" value="KRG29276.1"/>
    <property type="molecule type" value="Genomic_DNA"/>
</dbReference>
<dbReference type="AlphaFoldDB" id="A0A0Q9Z8K0"/>
<evidence type="ECO:0000313" key="2">
    <source>
        <dbReference type="Proteomes" id="UP000051643"/>
    </source>
</evidence>
<keyword evidence="2" id="KW-1185">Reference proteome</keyword>
<reference evidence="1" key="1">
    <citation type="submission" date="2015-10" db="EMBL/GenBank/DDBJ databases">
        <title>Draft genome sequence of Salegentibacter mishustinae KCTC 12263.</title>
        <authorList>
            <person name="Lin W."/>
            <person name="Zheng Q."/>
        </authorList>
    </citation>
    <scope>NUCLEOTIDE SEQUENCE [LARGE SCALE GENOMIC DNA]</scope>
    <source>
        <strain evidence="1">KCTC 12263</strain>
    </source>
</reference>
<name>A0A0Q9Z8K0_9FLAO</name>
<organism evidence="1 2">
    <name type="scientific">Salegentibacter mishustinae</name>
    <dbReference type="NCBI Taxonomy" id="270918"/>
    <lineage>
        <taxon>Bacteria</taxon>
        <taxon>Pseudomonadati</taxon>
        <taxon>Bacteroidota</taxon>
        <taxon>Flavobacteriia</taxon>
        <taxon>Flavobacteriales</taxon>
        <taxon>Flavobacteriaceae</taxon>
        <taxon>Salegentibacter</taxon>
    </lineage>
</organism>
<proteinExistence type="predicted"/>
<sequence length="74" mass="8435">MGRPSTKPKDLRDGYYIEVRNKNQRTGIKIRRDTKEQLLLAIEEYKESKEVIVLGKSENGVMKDIPGLEGNSEA</sequence>
<dbReference type="Proteomes" id="UP000051643">
    <property type="component" value="Unassembled WGS sequence"/>
</dbReference>